<keyword evidence="1" id="KW-0472">Membrane</keyword>
<keyword evidence="1" id="KW-0812">Transmembrane</keyword>
<protein>
    <submittedName>
        <fullName evidence="2">Uncharacterized protein</fullName>
    </submittedName>
</protein>
<dbReference type="Proteomes" id="UP001500194">
    <property type="component" value="Unassembled WGS sequence"/>
</dbReference>
<comment type="caution">
    <text evidence="2">The sequence shown here is derived from an EMBL/GenBank/DDBJ whole genome shotgun (WGS) entry which is preliminary data.</text>
</comment>
<reference evidence="2 3" key="1">
    <citation type="journal article" date="2019" name="Int. J. Syst. Evol. Microbiol.">
        <title>The Global Catalogue of Microorganisms (GCM) 10K type strain sequencing project: providing services to taxonomists for standard genome sequencing and annotation.</title>
        <authorList>
            <consortium name="The Broad Institute Genomics Platform"/>
            <consortium name="The Broad Institute Genome Sequencing Center for Infectious Disease"/>
            <person name="Wu L."/>
            <person name="Ma J."/>
        </authorList>
    </citation>
    <scope>NUCLEOTIDE SEQUENCE [LARGE SCALE GENOMIC DNA]</scope>
    <source>
        <strain evidence="2 3">JCM 16327</strain>
    </source>
</reference>
<gene>
    <name evidence="2" type="ORF">GCM10009019_16630</name>
</gene>
<evidence type="ECO:0000313" key="3">
    <source>
        <dbReference type="Proteomes" id="UP001500194"/>
    </source>
</evidence>
<accession>A0AAV3T1B0</accession>
<evidence type="ECO:0000313" key="2">
    <source>
        <dbReference type="EMBL" id="GAA0653834.1"/>
    </source>
</evidence>
<feature type="transmembrane region" description="Helical" evidence="1">
    <location>
        <begin position="7"/>
        <end position="24"/>
    </location>
</feature>
<organism evidence="2 3">
    <name type="scientific">Salarchaeum japonicum</name>
    <dbReference type="NCBI Taxonomy" id="555573"/>
    <lineage>
        <taxon>Archaea</taxon>
        <taxon>Methanobacteriati</taxon>
        <taxon>Methanobacteriota</taxon>
        <taxon>Stenosarchaea group</taxon>
        <taxon>Halobacteria</taxon>
        <taxon>Halobacteriales</taxon>
        <taxon>Halobacteriaceae</taxon>
    </lineage>
</organism>
<sequence>MLLNEDHWITLVAAIVTVGGLGLLSDLPWFWLLVAGMVVSGMVEFVIREIPPDRDDYDPEAYRLWDAGYGRDSESSSDTE</sequence>
<keyword evidence="3" id="KW-1185">Reference proteome</keyword>
<name>A0AAV3T1B0_9EURY</name>
<feature type="transmembrane region" description="Helical" evidence="1">
    <location>
        <begin position="30"/>
        <end position="47"/>
    </location>
</feature>
<dbReference type="EMBL" id="BAAADU010000002">
    <property type="protein sequence ID" value="GAA0653834.1"/>
    <property type="molecule type" value="Genomic_DNA"/>
</dbReference>
<evidence type="ECO:0000256" key="1">
    <source>
        <dbReference type="SAM" id="Phobius"/>
    </source>
</evidence>
<dbReference type="AlphaFoldDB" id="A0AAV3T1B0"/>
<keyword evidence="1" id="KW-1133">Transmembrane helix</keyword>
<proteinExistence type="predicted"/>